<dbReference type="EMBL" id="JBHUIX010000009">
    <property type="protein sequence ID" value="MFD2173987.1"/>
    <property type="molecule type" value="Genomic_DNA"/>
</dbReference>
<evidence type="ECO:0000313" key="2">
    <source>
        <dbReference type="Proteomes" id="UP001597413"/>
    </source>
</evidence>
<reference evidence="2" key="1">
    <citation type="journal article" date="2019" name="Int. J. Syst. Evol. Microbiol.">
        <title>The Global Catalogue of Microorganisms (GCM) 10K type strain sequencing project: providing services to taxonomists for standard genome sequencing and annotation.</title>
        <authorList>
            <consortium name="The Broad Institute Genomics Platform"/>
            <consortium name="The Broad Institute Genome Sequencing Center for Infectious Disease"/>
            <person name="Wu L."/>
            <person name="Ma J."/>
        </authorList>
    </citation>
    <scope>NUCLEOTIDE SEQUENCE [LARGE SCALE GENOMIC DNA]</scope>
    <source>
        <strain evidence="2">CCUG 55131</strain>
    </source>
</reference>
<protein>
    <recommendedName>
        <fullName evidence="3">MmyB-like transcription regulator ligand binding domain-containing protein</fullName>
    </recommendedName>
</protein>
<comment type="caution">
    <text evidence="1">The sequence shown here is derived from an EMBL/GenBank/DDBJ whole genome shotgun (WGS) entry which is preliminary data.</text>
</comment>
<evidence type="ECO:0008006" key="3">
    <source>
        <dbReference type="Google" id="ProtNLM"/>
    </source>
</evidence>
<dbReference type="RefSeq" id="WP_377388978.1">
    <property type="nucleotide sequence ID" value="NZ_JBHUIX010000009.1"/>
</dbReference>
<keyword evidence="2" id="KW-1185">Reference proteome</keyword>
<name>A0ABW5A6N7_9RHOB</name>
<accession>A0ABW5A6N7</accession>
<dbReference type="Proteomes" id="UP001597413">
    <property type="component" value="Unassembled WGS sequence"/>
</dbReference>
<proteinExistence type="predicted"/>
<sequence>MPGPRTPSRPNDPRAEIAEHFEQIEAALAQMPAPDLLRHALARLQEACAGQAVALEEMIVSTSAAKAPLAFDDLMLRLPLPVVQVKHDLQIVAWNLQAEALLEAMSGTARNGDRAGILRRGLERQDRTAVMAALDTQLDQRGRAGAGAPLQTVPCAVLVQLSSAGGRRATLRLQILPTLSVPGQKRARWWVILLTTDAPR</sequence>
<organism evidence="1 2">
    <name type="scientific">Rhodobacter lacus</name>
    <dbReference type="NCBI Taxonomy" id="1641972"/>
    <lineage>
        <taxon>Bacteria</taxon>
        <taxon>Pseudomonadati</taxon>
        <taxon>Pseudomonadota</taxon>
        <taxon>Alphaproteobacteria</taxon>
        <taxon>Rhodobacterales</taxon>
        <taxon>Rhodobacter group</taxon>
        <taxon>Rhodobacter</taxon>
    </lineage>
</organism>
<evidence type="ECO:0000313" key="1">
    <source>
        <dbReference type="EMBL" id="MFD2173987.1"/>
    </source>
</evidence>
<gene>
    <name evidence="1" type="ORF">ACFSM0_07795</name>
</gene>